<dbReference type="RefSeq" id="WP_137011546.1">
    <property type="nucleotide sequence ID" value="NZ_SZPX01000001.1"/>
</dbReference>
<proteinExistence type="predicted"/>
<gene>
    <name evidence="1" type="ORF">FCU45_01460</name>
</gene>
<protein>
    <submittedName>
        <fullName evidence="1">DUF255 domain-containing protein</fullName>
    </submittedName>
</protein>
<reference evidence="1 2" key="1">
    <citation type="submission" date="2019-04" db="EMBL/GenBank/DDBJ databases">
        <title>Sulfurimonas crateris sp. nov. a facultative anaerobic sulfur-oxidizing chemolithautotrophic bacterium isolated from a terrestrial mud vulcano.</title>
        <authorList>
            <person name="Ratnikova N.M."/>
            <person name="Slobodkin A.I."/>
            <person name="Merkel A.Y."/>
            <person name="Novikov A."/>
            <person name="Bonch-Osmolovskaya E.A."/>
            <person name="Slobodkina G.B."/>
        </authorList>
    </citation>
    <scope>NUCLEOTIDE SEQUENCE [LARGE SCALE GENOMIC DNA]</scope>
    <source>
        <strain evidence="1 2">SN118</strain>
    </source>
</reference>
<dbReference type="SUPFAM" id="SSF52833">
    <property type="entry name" value="Thioredoxin-like"/>
    <property type="match status" value="1"/>
</dbReference>
<dbReference type="OrthoDB" id="5372481at2"/>
<accession>A0A4U2Z9D0</accession>
<organism evidence="1 2">
    <name type="scientific">Sulfurimonas crateris</name>
    <dbReference type="NCBI Taxonomy" id="2574727"/>
    <lineage>
        <taxon>Bacteria</taxon>
        <taxon>Pseudomonadati</taxon>
        <taxon>Campylobacterota</taxon>
        <taxon>Epsilonproteobacteria</taxon>
        <taxon>Campylobacterales</taxon>
        <taxon>Sulfurimonadaceae</taxon>
        <taxon>Sulfurimonas</taxon>
    </lineage>
</organism>
<sequence>MNKIIFSLLLCFVSLFGVDWQGYEEAKKTQQKSSKIIMIYIERTDCRYCVNMHRDVFDDKEMSQWIEERFIPVKLNLDMDDIPLGISVSMTPSFYFVDKNQKIIKMIPGSWNIDDFKSLIKNIKESR</sequence>
<comment type="caution">
    <text evidence="1">The sequence shown here is derived from an EMBL/GenBank/DDBJ whole genome shotgun (WGS) entry which is preliminary data.</text>
</comment>
<dbReference type="EMBL" id="SZPX01000001">
    <property type="protein sequence ID" value="TKI71076.1"/>
    <property type="molecule type" value="Genomic_DNA"/>
</dbReference>
<name>A0A4U2Z9D0_9BACT</name>
<dbReference type="Pfam" id="PF13899">
    <property type="entry name" value="Thioredoxin_7"/>
    <property type="match status" value="1"/>
</dbReference>
<dbReference type="Gene3D" id="3.40.30.10">
    <property type="entry name" value="Glutaredoxin"/>
    <property type="match status" value="1"/>
</dbReference>
<dbReference type="Proteomes" id="UP000309561">
    <property type="component" value="Unassembled WGS sequence"/>
</dbReference>
<keyword evidence="2" id="KW-1185">Reference proteome</keyword>
<evidence type="ECO:0000313" key="1">
    <source>
        <dbReference type="EMBL" id="TKI71076.1"/>
    </source>
</evidence>
<evidence type="ECO:0000313" key="2">
    <source>
        <dbReference type="Proteomes" id="UP000309561"/>
    </source>
</evidence>
<dbReference type="InterPro" id="IPR036249">
    <property type="entry name" value="Thioredoxin-like_sf"/>
</dbReference>
<dbReference type="AlphaFoldDB" id="A0A4U2Z9D0"/>